<evidence type="ECO:0000313" key="2">
    <source>
        <dbReference type="EMBL" id="PIV64367.1"/>
    </source>
</evidence>
<accession>A0A2M7E9E6</accession>
<dbReference type="InterPro" id="IPR029060">
    <property type="entry name" value="PIN-like_dom_sf"/>
</dbReference>
<organism evidence="2 3">
    <name type="scientific">bacterium (Candidatus Ratteibacteria) CG01_land_8_20_14_3_00_40_19</name>
    <dbReference type="NCBI Taxonomy" id="2014290"/>
    <lineage>
        <taxon>Bacteria</taxon>
        <taxon>Candidatus Ratteibacteria</taxon>
    </lineage>
</organism>
<dbReference type="Pfam" id="PF13470">
    <property type="entry name" value="PIN_3"/>
    <property type="match status" value="1"/>
</dbReference>
<proteinExistence type="predicted"/>
<gene>
    <name evidence="2" type="ORF">COS11_02515</name>
</gene>
<evidence type="ECO:0000313" key="3">
    <source>
        <dbReference type="Proteomes" id="UP000228886"/>
    </source>
</evidence>
<dbReference type="CDD" id="cd09854">
    <property type="entry name" value="PIN_VapC-like"/>
    <property type="match status" value="1"/>
</dbReference>
<sequence>MQVFNAFYIVLDSNVIIASFASRGLCYDVFELCLSEHQIVISKALLREIARGLRKKIKLPKSLVKRIQDFLTSESEIAMAAKVPSDSCRDPGDLEILGIALVSRADVIVSGDEDLLALKEFRSIPVLSPREFWHFIQRRVRRSKGCQK</sequence>
<dbReference type="EMBL" id="PETL01000125">
    <property type="protein sequence ID" value="PIV64367.1"/>
    <property type="molecule type" value="Genomic_DNA"/>
</dbReference>
<name>A0A2M7E9E6_9BACT</name>
<dbReference type="SMART" id="SM00670">
    <property type="entry name" value="PINc"/>
    <property type="match status" value="1"/>
</dbReference>
<dbReference type="InterPro" id="IPR002850">
    <property type="entry name" value="PIN_toxin-like"/>
</dbReference>
<dbReference type="Gene3D" id="3.40.50.1010">
    <property type="entry name" value="5'-nuclease"/>
    <property type="match status" value="1"/>
</dbReference>
<feature type="domain" description="PIN" evidence="1">
    <location>
        <begin position="7"/>
        <end position="117"/>
    </location>
</feature>
<dbReference type="PANTHER" id="PTHR34610:SF3">
    <property type="entry name" value="SSL7007 PROTEIN"/>
    <property type="match status" value="1"/>
</dbReference>
<dbReference type="Proteomes" id="UP000228886">
    <property type="component" value="Unassembled WGS sequence"/>
</dbReference>
<dbReference type="SUPFAM" id="SSF88723">
    <property type="entry name" value="PIN domain-like"/>
    <property type="match status" value="1"/>
</dbReference>
<evidence type="ECO:0000259" key="1">
    <source>
        <dbReference type="SMART" id="SM00670"/>
    </source>
</evidence>
<dbReference type="NCBIfam" id="TIGR00305">
    <property type="entry name" value="putative toxin-antitoxin system toxin component, PIN family"/>
    <property type="match status" value="1"/>
</dbReference>
<dbReference type="PANTHER" id="PTHR34610">
    <property type="entry name" value="SSL7007 PROTEIN"/>
    <property type="match status" value="1"/>
</dbReference>
<comment type="caution">
    <text evidence="2">The sequence shown here is derived from an EMBL/GenBank/DDBJ whole genome shotgun (WGS) entry which is preliminary data.</text>
</comment>
<protein>
    <submittedName>
        <fullName evidence="2">Putative toxin-antitoxin system toxin component, PIN family</fullName>
    </submittedName>
</protein>
<reference evidence="3" key="1">
    <citation type="submission" date="2017-09" db="EMBL/GenBank/DDBJ databases">
        <title>Depth-based differentiation of microbial function through sediment-hosted aquifers and enrichment of novel symbionts in the deep terrestrial subsurface.</title>
        <authorList>
            <person name="Probst A.J."/>
            <person name="Ladd B."/>
            <person name="Jarett J.K."/>
            <person name="Geller-Mcgrath D.E."/>
            <person name="Sieber C.M.K."/>
            <person name="Emerson J.B."/>
            <person name="Anantharaman K."/>
            <person name="Thomas B.C."/>
            <person name="Malmstrom R."/>
            <person name="Stieglmeier M."/>
            <person name="Klingl A."/>
            <person name="Woyke T."/>
            <person name="Ryan C.M."/>
            <person name="Banfield J.F."/>
        </authorList>
    </citation>
    <scope>NUCLEOTIDE SEQUENCE [LARGE SCALE GENOMIC DNA]</scope>
</reference>
<dbReference type="AlphaFoldDB" id="A0A2M7E9E6"/>
<dbReference type="InterPro" id="IPR002716">
    <property type="entry name" value="PIN_dom"/>
</dbReference>